<sequence>MEEELCSTYSACAKKQQKARDQQRLFQFLMHLRLEFESIRGQLLHKSPLPTLDVALSELIAEEIRLRVLGSSRSAEPATVLAAFGSRSSATR</sequence>
<proteinExistence type="predicted"/>
<feature type="non-terminal residue" evidence="1">
    <location>
        <position position="92"/>
    </location>
</feature>
<dbReference type="eggNOG" id="ENOG502SA43">
    <property type="taxonomic scope" value="Eukaryota"/>
</dbReference>
<gene>
    <name evidence="1" type="ORF">RCOM_2060550</name>
</gene>
<evidence type="ECO:0000313" key="1">
    <source>
        <dbReference type="EMBL" id="EEF23548.1"/>
    </source>
</evidence>
<name>B9TKR6_RICCO</name>
<reference evidence="2" key="1">
    <citation type="journal article" date="2010" name="Nat. Biotechnol.">
        <title>Draft genome sequence of the oilseed species Ricinus communis.</title>
        <authorList>
            <person name="Chan A.P."/>
            <person name="Crabtree J."/>
            <person name="Zhao Q."/>
            <person name="Lorenzi H."/>
            <person name="Orvis J."/>
            <person name="Puiu D."/>
            <person name="Melake-Berhan A."/>
            <person name="Jones K.M."/>
            <person name="Redman J."/>
            <person name="Chen G."/>
            <person name="Cahoon E.B."/>
            <person name="Gedil M."/>
            <person name="Stanke M."/>
            <person name="Haas B.J."/>
            <person name="Wortman J.R."/>
            <person name="Fraser-Liggett C.M."/>
            <person name="Ravel J."/>
            <person name="Rabinowicz P.D."/>
        </authorList>
    </citation>
    <scope>NUCLEOTIDE SEQUENCE [LARGE SCALE GENOMIC DNA]</scope>
    <source>
        <strain evidence="2">cv. Hale</strain>
    </source>
</reference>
<dbReference type="EMBL" id="EQ985623">
    <property type="protein sequence ID" value="EEF23548.1"/>
    <property type="molecule type" value="Genomic_DNA"/>
</dbReference>
<dbReference type="Proteomes" id="UP000008311">
    <property type="component" value="Unassembled WGS sequence"/>
</dbReference>
<protein>
    <submittedName>
        <fullName evidence="1">Uncharacterized protein</fullName>
    </submittedName>
</protein>
<dbReference type="AlphaFoldDB" id="B9TKR6"/>
<keyword evidence="2" id="KW-1185">Reference proteome</keyword>
<accession>B9TKR6</accession>
<dbReference type="PANTHER" id="PTHR34222:SF100">
    <property type="entry name" value="CCHC-TYPE DOMAIN-CONTAINING PROTEIN"/>
    <property type="match status" value="1"/>
</dbReference>
<dbReference type="PANTHER" id="PTHR34222">
    <property type="entry name" value="GAG_PRE-INTEGRS DOMAIN-CONTAINING PROTEIN"/>
    <property type="match status" value="1"/>
</dbReference>
<dbReference type="InParanoid" id="B9TKR6"/>
<organism evidence="1 2">
    <name type="scientific">Ricinus communis</name>
    <name type="common">Castor bean</name>
    <dbReference type="NCBI Taxonomy" id="3988"/>
    <lineage>
        <taxon>Eukaryota</taxon>
        <taxon>Viridiplantae</taxon>
        <taxon>Streptophyta</taxon>
        <taxon>Embryophyta</taxon>
        <taxon>Tracheophyta</taxon>
        <taxon>Spermatophyta</taxon>
        <taxon>Magnoliopsida</taxon>
        <taxon>eudicotyledons</taxon>
        <taxon>Gunneridae</taxon>
        <taxon>Pentapetalae</taxon>
        <taxon>rosids</taxon>
        <taxon>fabids</taxon>
        <taxon>Malpighiales</taxon>
        <taxon>Euphorbiaceae</taxon>
        <taxon>Acalyphoideae</taxon>
        <taxon>Acalypheae</taxon>
        <taxon>Ricinus</taxon>
    </lineage>
</organism>
<evidence type="ECO:0000313" key="2">
    <source>
        <dbReference type="Proteomes" id="UP000008311"/>
    </source>
</evidence>